<organism evidence="1 2">
    <name type="scientific">Paenimyroides ummariense</name>
    <dbReference type="NCBI Taxonomy" id="913024"/>
    <lineage>
        <taxon>Bacteria</taxon>
        <taxon>Pseudomonadati</taxon>
        <taxon>Bacteroidota</taxon>
        <taxon>Flavobacteriia</taxon>
        <taxon>Flavobacteriales</taxon>
        <taxon>Flavobacteriaceae</taxon>
        <taxon>Paenimyroides</taxon>
    </lineage>
</organism>
<name>A0A1I5CS41_9FLAO</name>
<accession>A0A1I5CS41</accession>
<evidence type="ECO:0008006" key="3">
    <source>
        <dbReference type="Google" id="ProtNLM"/>
    </source>
</evidence>
<dbReference type="EMBL" id="FOVI01000013">
    <property type="protein sequence ID" value="SFN89754.1"/>
    <property type="molecule type" value="Genomic_DNA"/>
</dbReference>
<protein>
    <recommendedName>
        <fullName evidence="3">Lipoprotein</fullName>
    </recommendedName>
</protein>
<gene>
    <name evidence="1" type="ORF">SAMN05421741_11338</name>
</gene>
<keyword evidence="2" id="KW-1185">Reference proteome</keyword>
<proteinExistence type="predicted"/>
<reference evidence="2" key="1">
    <citation type="submission" date="2016-10" db="EMBL/GenBank/DDBJ databases">
        <authorList>
            <person name="Varghese N."/>
            <person name="Submissions S."/>
        </authorList>
    </citation>
    <scope>NUCLEOTIDE SEQUENCE [LARGE SCALE GENOMIC DNA]</scope>
    <source>
        <strain evidence="2">DS-12</strain>
    </source>
</reference>
<evidence type="ECO:0000313" key="1">
    <source>
        <dbReference type="EMBL" id="SFN89754.1"/>
    </source>
</evidence>
<dbReference type="RefSeq" id="WP_143095622.1">
    <property type="nucleotide sequence ID" value="NZ_FOVI01000013.1"/>
</dbReference>
<dbReference type="AlphaFoldDB" id="A0A1I5CS41"/>
<dbReference type="Proteomes" id="UP000199036">
    <property type="component" value="Unassembled WGS sequence"/>
</dbReference>
<sequence length="84" mass="10037">MKNVTYFILALSILSLMSCDTEGKDLRKYYKNQNHSEELKGWWRKIDRELEQGCASKILFENYKAIFHSYNNHTNKYDSLQLLV</sequence>
<dbReference type="STRING" id="913024.SAMN05421741_11338"/>
<dbReference type="PROSITE" id="PS51257">
    <property type="entry name" value="PROKAR_LIPOPROTEIN"/>
    <property type="match status" value="1"/>
</dbReference>
<evidence type="ECO:0000313" key="2">
    <source>
        <dbReference type="Proteomes" id="UP000199036"/>
    </source>
</evidence>